<name>A0ABS6F900_9FIRM</name>
<dbReference type="EMBL" id="JAHLQN010000001">
    <property type="protein sequence ID" value="MBU5626096.1"/>
    <property type="molecule type" value="Genomic_DNA"/>
</dbReference>
<gene>
    <name evidence="5" type="ORF">KQI82_04040</name>
</gene>
<organism evidence="5 6">
    <name type="scientific">Dysosmobacter acutus</name>
    <dbReference type="NCBI Taxonomy" id="2841504"/>
    <lineage>
        <taxon>Bacteria</taxon>
        <taxon>Bacillati</taxon>
        <taxon>Bacillota</taxon>
        <taxon>Clostridia</taxon>
        <taxon>Eubacteriales</taxon>
        <taxon>Oscillospiraceae</taxon>
        <taxon>Dysosmobacter</taxon>
    </lineage>
</organism>
<keyword evidence="6" id="KW-1185">Reference proteome</keyword>
<dbReference type="InterPro" id="IPR005119">
    <property type="entry name" value="LysR_subst-bd"/>
</dbReference>
<evidence type="ECO:0000313" key="5">
    <source>
        <dbReference type="EMBL" id="MBU5626096.1"/>
    </source>
</evidence>
<proteinExistence type="predicted"/>
<keyword evidence="1" id="KW-0805">Transcription regulation</keyword>
<reference evidence="5 6" key="1">
    <citation type="submission" date="2021-06" db="EMBL/GenBank/DDBJ databases">
        <authorList>
            <person name="Sun Q."/>
            <person name="Li D."/>
        </authorList>
    </citation>
    <scope>NUCLEOTIDE SEQUENCE [LARGE SCALE GENOMIC DNA]</scope>
    <source>
        <strain evidence="5 6">MSJ-2</strain>
    </source>
</reference>
<dbReference type="CDD" id="cd05466">
    <property type="entry name" value="PBP2_LTTR_substrate"/>
    <property type="match status" value="1"/>
</dbReference>
<dbReference type="PANTHER" id="PTHR30419">
    <property type="entry name" value="HTH-TYPE TRANSCRIPTIONAL REGULATOR YBHD"/>
    <property type="match status" value="1"/>
</dbReference>
<evidence type="ECO:0000256" key="1">
    <source>
        <dbReference type="ARBA" id="ARBA00023015"/>
    </source>
</evidence>
<dbReference type="Pfam" id="PF03466">
    <property type="entry name" value="LysR_substrate"/>
    <property type="match status" value="1"/>
</dbReference>
<dbReference type="PANTHER" id="PTHR30419:SF8">
    <property type="entry name" value="NITROGEN ASSIMILATION TRANSCRIPTIONAL ACTIVATOR-RELATED"/>
    <property type="match status" value="1"/>
</dbReference>
<dbReference type="PROSITE" id="PS50931">
    <property type="entry name" value="HTH_LYSR"/>
    <property type="match status" value="1"/>
</dbReference>
<evidence type="ECO:0000259" key="4">
    <source>
        <dbReference type="PROSITE" id="PS50931"/>
    </source>
</evidence>
<keyword evidence="2" id="KW-0238">DNA-binding</keyword>
<dbReference type="InterPro" id="IPR000847">
    <property type="entry name" value="LysR_HTH_N"/>
</dbReference>
<evidence type="ECO:0000313" key="6">
    <source>
        <dbReference type="Proteomes" id="UP000787672"/>
    </source>
</evidence>
<dbReference type="Pfam" id="PF00126">
    <property type="entry name" value="HTH_1"/>
    <property type="match status" value="1"/>
</dbReference>
<dbReference type="Proteomes" id="UP000787672">
    <property type="component" value="Unassembled WGS sequence"/>
</dbReference>
<evidence type="ECO:0000256" key="3">
    <source>
        <dbReference type="ARBA" id="ARBA00023163"/>
    </source>
</evidence>
<accession>A0ABS6F900</accession>
<feature type="domain" description="HTH lysR-type" evidence="4">
    <location>
        <begin position="1"/>
        <end position="58"/>
    </location>
</feature>
<keyword evidence="3" id="KW-0804">Transcription</keyword>
<dbReference type="InterPro" id="IPR050950">
    <property type="entry name" value="HTH-type_LysR_regulators"/>
</dbReference>
<sequence>MEIRVLRYFLEVAREGNITRAAERLHVSQPTLSKQLKDLESELGKKLFVRSNYSVKLTDEGMLLRRRAEDILEMVDKTADEFKALGEITGGDIRIGCAESDGVKYLARCVKSLQEQYPRIRLHLYSGNTEDVSERLDRGLLDFAVLAQEVDLSKYNYLELPHADRWGLVMRKDSPLAKKEAVQMKDLLGLPLICSRQGITEDFPKWFGEKVDRLNIVATFNLAYNAGILVREGMGYALSFDKLINTGSDSELCFQPLMPALETKLYLVWKKYQVFTRVAEVFLKQLQQELA</sequence>
<comment type="caution">
    <text evidence="5">The sequence shown here is derived from an EMBL/GenBank/DDBJ whole genome shotgun (WGS) entry which is preliminary data.</text>
</comment>
<dbReference type="RefSeq" id="WP_216559032.1">
    <property type="nucleotide sequence ID" value="NZ_JAHLQN010000001.1"/>
</dbReference>
<protein>
    <submittedName>
        <fullName evidence="5">LysR family transcriptional regulator</fullName>
    </submittedName>
</protein>
<evidence type="ECO:0000256" key="2">
    <source>
        <dbReference type="ARBA" id="ARBA00023125"/>
    </source>
</evidence>